<organism evidence="4">
    <name type="scientific">Yersinia ruckeri</name>
    <dbReference type="NCBI Taxonomy" id="29486"/>
    <lineage>
        <taxon>Bacteria</taxon>
        <taxon>Pseudomonadati</taxon>
        <taxon>Pseudomonadota</taxon>
        <taxon>Gammaproteobacteria</taxon>
        <taxon>Enterobacterales</taxon>
        <taxon>Yersiniaceae</taxon>
        <taxon>Yersinia</taxon>
    </lineage>
</organism>
<dbReference type="Pfam" id="PF13673">
    <property type="entry name" value="Acetyltransf_10"/>
    <property type="match status" value="1"/>
</dbReference>
<keyword evidence="5" id="KW-0012">Acyltransferase</keyword>
<evidence type="ECO:0000313" key="6">
    <source>
        <dbReference type="Proteomes" id="UP000255169"/>
    </source>
</evidence>
<dbReference type="FunFam" id="3.40.630.30:FF:000035">
    <property type="entry name" value="GNAT family N-acetyltransferase"/>
    <property type="match status" value="1"/>
</dbReference>
<gene>
    <name evidence="4" type="ORF">CSF007_10530</name>
    <name evidence="5" type="ORF">NCTC10476_00052</name>
</gene>
<reference evidence="5 6" key="2">
    <citation type="submission" date="2018-06" db="EMBL/GenBank/DDBJ databases">
        <authorList>
            <consortium name="Pathogen Informatics"/>
            <person name="Doyle S."/>
        </authorList>
    </citation>
    <scope>NUCLEOTIDE SEQUENCE [LARGE SCALE GENOMIC DNA]</scope>
    <source>
        <strain evidence="5 6">NCTC10476</strain>
    </source>
</reference>
<evidence type="ECO:0000259" key="3">
    <source>
        <dbReference type="PROSITE" id="PS51186"/>
    </source>
</evidence>
<proteinExistence type="inferred from homology"/>
<dbReference type="GeneID" id="66879776"/>
<comment type="similarity">
    <text evidence="1">Belongs to the UPF0039 (ElaA) family.</text>
</comment>
<dbReference type="GO" id="GO:0016747">
    <property type="term" value="F:acyltransferase activity, transferring groups other than amino-acyl groups"/>
    <property type="evidence" value="ECO:0007669"/>
    <property type="project" value="InterPro"/>
</dbReference>
<sequence>MIVWQCVPFSQLNINQLYDLIKLRIDVFVVEQSCPYSELDNKDRVSDVHHLLGYQGDELIATARLLPAGVSYPSVSIGRVATQCSARGNGLGHQLLQVALMHCQRLWPEEPIEIGAQLYLSEFYSRYGFIATSESYLEDGIPHIDMKLMGSAA</sequence>
<dbReference type="Gene3D" id="3.40.630.30">
    <property type="match status" value="1"/>
</dbReference>
<accession>A0A0A8VJT0</accession>
<keyword evidence="5" id="KW-0808">Transferase</keyword>
<dbReference type="EMBL" id="LN681231">
    <property type="protein sequence ID" value="CEK27856.1"/>
    <property type="molecule type" value="Genomic_DNA"/>
</dbReference>
<dbReference type="EMBL" id="UHJG01000001">
    <property type="protein sequence ID" value="SUP98300.1"/>
    <property type="molecule type" value="Genomic_DNA"/>
</dbReference>
<name>A0A0A8VJT0_YERRU</name>
<dbReference type="SUPFAM" id="SSF55729">
    <property type="entry name" value="Acyl-CoA N-acyltransferases (Nat)"/>
    <property type="match status" value="1"/>
</dbReference>
<evidence type="ECO:0000313" key="4">
    <source>
        <dbReference type="EMBL" id="CEK27856.1"/>
    </source>
</evidence>
<dbReference type="STRING" id="29486.UGYR_03380"/>
<dbReference type="InterPro" id="IPR016181">
    <property type="entry name" value="Acyl_CoA_acyltransferase"/>
</dbReference>
<feature type="domain" description="N-acetyltransferase" evidence="3">
    <location>
        <begin position="7"/>
        <end position="151"/>
    </location>
</feature>
<dbReference type="OrthoDB" id="9796171at2"/>
<dbReference type="AlphaFoldDB" id="A0A0A8VJT0"/>
<evidence type="ECO:0000256" key="2">
    <source>
        <dbReference type="ARBA" id="ARBA00072224"/>
    </source>
</evidence>
<protein>
    <recommendedName>
        <fullName evidence="2">Protein ElaA</fullName>
    </recommendedName>
</protein>
<evidence type="ECO:0000313" key="5">
    <source>
        <dbReference type="EMBL" id="SUP98300.1"/>
    </source>
</evidence>
<dbReference type="Proteomes" id="UP000255169">
    <property type="component" value="Unassembled WGS sequence"/>
</dbReference>
<evidence type="ECO:0000256" key="1">
    <source>
        <dbReference type="ARBA" id="ARBA00009623"/>
    </source>
</evidence>
<dbReference type="CDD" id="cd04301">
    <property type="entry name" value="NAT_SF"/>
    <property type="match status" value="1"/>
</dbReference>
<reference evidence="4" key="1">
    <citation type="journal article" date="2015" name="Genome Announc.">
        <title>Complete Genome Sequence of Yersinia ruckeri Strain CSF007-82, Etiologic Agent of Red Mouth Disease in Salmonid Fish.</title>
        <authorList>
            <person name="Nelson M.C."/>
            <person name="LaPatra S.E."/>
            <person name="Welch T.J."/>
            <person name="Graf J."/>
        </authorList>
    </citation>
    <scope>NUCLEOTIDE SEQUENCE</scope>
    <source>
        <strain evidence="4">CSF007-82</strain>
    </source>
</reference>
<dbReference type="RefSeq" id="WP_004721817.1">
    <property type="nucleotide sequence ID" value="NZ_CABIHR010000025.1"/>
</dbReference>
<dbReference type="PROSITE" id="PS51186">
    <property type="entry name" value="GNAT"/>
    <property type="match status" value="1"/>
</dbReference>
<keyword evidence="6" id="KW-1185">Reference proteome</keyword>
<dbReference type="InterPro" id="IPR000182">
    <property type="entry name" value="GNAT_dom"/>
</dbReference>